<organism evidence="1 2">
    <name type="scientific">Cereibacter sphaeroides</name>
    <name type="common">Rhodobacter sphaeroides</name>
    <dbReference type="NCBI Taxonomy" id="1063"/>
    <lineage>
        <taxon>Bacteria</taxon>
        <taxon>Pseudomonadati</taxon>
        <taxon>Pseudomonadota</taxon>
        <taxon>Alphaproteobacteria</taxon>
        <taxon>Rhodobacterales</taxon>
        <taxon>Paracoccaceae</taxon>
        <taxon>Cereibacter</taxon>
    </lineage>
</organism>
<protein>
    <submittedName>
        <fullName evidence="1">Uncharacterized protein</fullName>
    </submittedName>
</protein>
<accession>A0A2W5TWC4</accession>
<name>A0A2W5TWC4_CERSP</name>
<dbReference type="AlphaFoldDB" id="A0A2W5TWC4"/>
<evidence type="ECO:0000313" key="2">
    <source>
        <dbReference type="Proteomes" id="UP000248975"/>
    </source>
</evidence>
<evidence type="ECO:0000313" key="1">
    <source>
        <dbReference type="EMBL" id="PZQ95073.1"/>
    </source>
</evidence>
<sequence>MVVIARDLPVVLWEGLTPEQQAAAIAKYKPEIDGEWESHAEYFTYEPDSFVIIAGEVFDLDAEATAISESDLVGRFDRYLPSSDDGASVIYFSVVRRFDVPYLAAFRVEHVK</sequence>
<comment type="caution">
    <text evidence="1">The sequence shown here is derived from an EMBL/GenBank/DDBJ whole genome shotgun (WGS) entry which is preliminary data.</text>
</comment>
<reference evidence="1 2" key="1">
    <citation type="submission" date="2017-08" db="EMBL/GenBank/DDBJ databases">
        <title>Infants hospitalized years apart are colonized by the same room-sourced microbial strains.</title>
        <authorList>
            <person name="Brooks B."/>
            <person name="Olm M.R."/>
            <person name="Firek B.A."/>
            <person name="Baker R."/>
            <person name="Thomas B.C."/>
            <person name="Morowitz M.J."/>
            <person name="Banfield J.F."/>
        </authorList>
    </citation>
    <scope>NUCLEOTIDE SEQUENCE [LARGE SCALE GENOMIC DNA]</scope>
    <source>
        <strain evidence="1">S2_003_000_R2_11</strain>
    </source>
</reference>
<dbReference type="EMBL" id="QFQS01000010">
    <property type="protein sequence ID" value="PZQ95073.1"/>
    <property type="molecule type" value="Genomic_DNA"/>
</dbReference>
<proteinExistence type="predicted"/>
<gene>
    <name evidence="1" type="ORF">DI533_20675</name>
</gene>
<dbReference type="Proteomes" id="UP000248975">
    <property type="component" value="Unassembled WGS sequence"/>
</dbReference>